<protein>
    <submittedName>
        <fullName evidence="1">Uncharacterized protein</fullName>
    </submittedName>
</protein>
<name>A0A423GU35_9PSED</name>
<dbReference type="Proteomes" id="UP000284684">
    <property type="component" value="Unassembled WGS sequence"/>
</dbReference>
<gene>
    <name evidence="1" type="ORF">BK658_09335</name>
</gene>
<accession>A0A423GU35</accession>
<reference evidence="1 2" key="1">
    <citation type="submission" date="2016-10" db="EMBL/GenBank/DDBJ databases">
        <title>Comparative genome analysis of multiple Pseudomonas spp. focuses on biocontrol and plant growth promoting traits.</title>
        <authorList>
            <person name="Tao X.-Y."/>
            <person name="Taylor C.G."/>
        </authorList>
    </citation>
    <scope>NUCLEOTIDE SEQUENCE [LARGE SCALE GENOMIC DNA]</scope>
    <source>
        <strain evidence="1 2">37D10</strain>
    </source>
</reference>
<sequence length="114" mass="12562">MSAEYRQGLEQDACSLAEKLLRTCGTVGRNSDYLDVVTGIFSSATSILRIDRQRFSSLYWTLMLGQLHQSALWAVHIREQLGGQSSFFTTLLPMLPIGETSASCKGKNNSSTVL</sequence>
<dbReference type="AlphaFoldDB" id="A0A423GU35"/>
<comment type="caution">
    <text evidence="1">The sequence shown here is derived from an EMBL/GenBank/DDBJ whole genome shotgun (WGS) entry which is preliminary data.</text>
</comment>
<organism evidence="1 2">
    <name type="scientific">Pseudomonas brassicacearum</name>
    <dbReference type="NCBI Taxonomy" id="930166"/>
    <lineage>
        <taxon>Bacteria</taxon>
        <taxon>Pseudomonadati</taxon>
        <taxon>Pseudomonadota</taxon>
        <taxon>Gammaproteobacteria</taxon>
        <taxon>Pseudomonadales</taxon>
        <taxon>Pseudomonadaceae</taxon>
        <taxon>Pseudomonas</taxon>
    </lineage>
</organism>
<proteinExistence type="predicted"/>
<dbReference type="EMBL" id="MOBI01000010">
    <property type="protein sequence ID" value="RON00717.1"/>
    <property type="molecule type" value="Genomic_DNA"/>
</dbReference>
<evidence type="ECO:0000313" key="2">
    <source>
        <dbReference type="Proteomes" id="UP000284684"/>
    </source>
</evidence>
<evidence type="ECO:0000313" key="1">
    <source>
        <dbReference type="EMBL" id="RON00717.1"/>
    </source>
</evidence>